<reference evidence="1 2" key="1">
    <citation type="submission" date="2018-08" db="EMBL/GenBank/DDBJ databases">
        <title>Flavobacterium tibetense sp. nov., isolated from a wetland YonghuCo on Tibetan Plateau.</title>
        <authorList>
            <person name="Phurbu D."/>
            <person name="Lu H."/>
            <person name="Xing P."/>
        </authorList>
    </citation>
    <scope>NUCLEOTIDE SEQUENCE [LARGE SCALE GENOMIC DNA]</scope>
    <source>
        <strain evidence="1 2">DJC</strain>
    </source>
</reference>
<gene>
    <name evidence="1" type="ORF">D1012_05490</name>
</gene>
<name>A0A411Z5E1_9RHOB</name>
<accession>A0A411Z5E1</accession>
<dbReference type="AlphaFoldDB" id="A0A411Z5E1"/>
<comment type="caution">
    <text evidence="1">The sequence shown here is derived from an EMBL/GenBank/DDBJ whole genome shotgun (WGS) entry which is preliminary data.</text>
</comment>
<evidence type="ECO:0000313" key="2">
    <source>
        <dbReference type="Proteomes" id="UP000284547"/>
    </source>
</evidence>
<organism evidence="1 2">
    <name type="scientific">Pseudotabrizicola alkalilacus</name>
    <dbReference type="NCBI Taxonomy" id="2305252"/>
    <lineage>
        <taxon>Bacteria</taxon>
        <taxon>Pseudomonadati</taxon>
        <taxon>Pseudomonadota</taxon>
        <taxon>Alphaproteobacteria</taxon>
        <taxon>Rhodobacterales</taxon>
        <taxon>Paracoccaceae</taxon>
        <taxon>Pseudotabrizicola</taxon>
    </lineage>
</organism>
<dbReference type="EMBL" id="QWEY01000002">
    <property type="protein sequence ID" value="RGP38280.1"/>
    <property type="molecule type" value="Genomic_DNA"/>
</dbReference>
<sequence length="81" mass="9520">MRLHQTTQAWADFGKAWRWQKAMVRCHSAGRIRYDASPRRGFGPLYDRLRGRGVIVIGAEPIYDIYISILHFFDVGMRWHG</sequence>
<proteinExistence type="predicted"/>
<protein>
    <submittedName>
        <fullName evidence="1">Uncharacterized protein</fullName>
    </submittedName>
</protein>
<evidence type="ECO:0000313" key="1">
    <source>
        <dbReference type="EMBL" id="RGP38280.1"/>
    </source>
</evidence>
<keyword evidence="2" id="KW-1185">Reference proteome</keyword>
<dbReference type="Proteomes" id="UP000284547">
    <property type="component" value="Unassembled WGS sequence"/>
</dbReference>